<dbReference type="PANTHER" id="PTHR37042:SF4">
    <property type="entry name" value="OUTER MEMBRANE PROTEIN RV1973"/>
    <property type="match status" value="1"/>
</dbReference>
<evidence type="ECO:0000256" key="2">
    <source>
        <dbReference type="ARBA" id="ARBA00023136"/>
    </source>
</evidence>
<dbReference type="AlphaFoldDB" id="A0A6I4MT34"/>
<reference evidence="3" key="1">
    <citation type="submission" date="2019-12" db="EMBL/GenBank/DDBJ databases">
        <title>Actinomadura physcomitrii sp. nov., a novel actinomycete isolated from moss [Physcomitrium sphaericum (Ludw) Fuernr].</title>
        <authorList>
            <person name="Zhuang X."/>
        </authorList>
    </citation>
    <scope>NUCLEOTIDE SEQUENCE [LARGE SCALE GENOMIC DNA]</scope>
    <source>
        <strain evidence="3">LD22</strain>
    </source>
</reference>
<name>A0A6I4MT34_9ACTN</name>
<evidence type="ECO:0000256" key="1">
    <source>
        <dbReference type="ARBA" id="ARBA00004370"/>
    </source>
</evidence>
<keyword evidence="4" id="KW-1185">Reference proteome</keyword>
<keyword evidence="2" id="KW-0472">Membrane</keyword>
<evidence type="ECO:0000313" key="3">
    <source>
        <dbReference type="EMBL" id="MWA07144.1"/>
    </source>
</evidence>
<evidence type="ECO:0008006" key="5">
    <source>
        <dbReference type="Google" id="ProtNLM"/>
    </source>
</evidence>
<accession>A0A6I4MT34</accession>
<gene>
    <name evidence="3" type="ORF">F8568_043780</name>
</gene>
<dbReference type="GO" id="GO:0016020">
    <property type="term" value="C:membrane"/>
    <property type="evidence" value="ECO:0007669"/>
    <property type="project" value="UniProtKB-SubCell"/>
</dbReference>
<dbReference type="SUPFAM" id="SSF54427">
    <property type="entry name" value="NTF2-like"/>
    <property type="match status" value="1"/>
</dbReference>
<proteinExistence type="predicted"/>
<evidence type="ECO:0000313" key="4">
    <source>
        <dbReference type="Proteomes" id="UP000462055"/>
    </source>
</evidence>
<dbReference type="EMBL" id="WBMS02000064">
    <property type="protein sequence ID" value="MWA07144.1"/>
    <property type="molecule type" value="Genomic_DNA"/>
</dbReference>
<dbReference type="RefSeq" id="WP_151600045.1">
    <property type="nucleotide sequence ID" value="NZ_WBMS02000064.1"/>
</dbReference>
<comment type="caution">
    <text evidence="3">The sequence shown here is derived from an EMBL/GenBank/DDBJ whole genome shotgun (WGS) entry which is preliminary data.</text>
</comment>
<protein>
    <recommendedName>
        <fullName evidence="5">SnoaL-like domain-containing protein</fullName>
    </recommendedName>
</protein>
<comment type="subcellular location">
    <subcellularLocation>
        <location evidence="1">Membrane</location>
    </subcellularLocation>
</comment>
<dbReference type="PANTHER" id="PTHR37042">
    <property type="entry name" value="OUTER MEMBRANE PROTEIN RV1973"/>
    <property type="match status" value="1"/>
</dbReference>
<organism evidence="3 4">
    <name type="scientific">Actinomadura physcomitrii</name>
    <dbReference type="NCBI Taxonomy" id="2650748"/>
    <lineage>
        <taxon>Bacteria</taxon>
        <taxon>Bacillati</taxon>
        <taxon>Actinomycetota</taxon>
        <taxon>Actinomycetes</taxon>
        <taxon>Streptosporangiales</taxon>
        <taxon>Thermomonosporaceae</taxon>
        <taxon>Actinomadura</taxon>
    </lineage>
</organism>
<dbReference type="InterPro" id="IPR032710">
    <property type="entry name" value="NTF2-like_dom_sf"/>
</dbReference>
<sequence>MPEPDSLQRTAACLAVLAALFAAWAGWNWYTAAHDAARAYSRTRDDVLQSAEQGVQNLNTLDYRAVDAGLRTWLDSTTGDLHRQIAQDRAGFTDRVRKARTVTTARILDAAVAELDERSGRASVLVAVETTVTPPGGAPVTKQNRLEGRLARTGAGWKISDLGQAPAGTT</sequence>
<dbReference type="Proteomes" id="UP000462055">
    <property type="component" value="Unassembled WGS sequence"/>
</dbReference>